<feature type="domain" description="Acyltransferase 3" evidence="2">
    <location>
        <begin position="35"/>
        <end position="367"/>
    </location>
</feature>
<dbReference type="AlphaFoldDB" id="A0A840WBU0"/>
<feature type="transmembrane region" description="Helical" evidence="1">
    <location>
        <begin position="241"/>
        <end position="259"/>
    </location>
</feature>
<dbReference type="EMBL" id="JACHDO010000001">
    <property type="protein sequence ID" value="MBB5493614.1"/>
    <property type="molecule type" value="Genomic_DNA"/>
</dbReference>
<dbReference type="Pfam" id="PF01757">
    <property type="entry name" value="Acyl_transf_3"/>
    <property type="match status" value="1"/>
</dbReference>
<feature type="transmembrane region" description="Helical" evidence="1">
    <location>
        <begin position="185"/>
        <end position="205"/>
    </location>
</feature>
<feature type="transmembrane region" description="Helical" evidence="1">
    <location>
        <begin position="211"/>
        <end position="229"/>
    </location>
</feature>
<keyword evidence="4" id="KW-1185">Reference proteome</keyword>
<feature type="transmembrane region" description="Helical" evidence="1">
    <location>
        <begin position="151"/>
        <end position="173"/>
    </location>
</feature>
<dbReference type="InterPro" id="IPR002656">
    <property type="entry name" value="Acyl_transf_3_dom"/>
</dbReference>
<evidence type="ECO:0000313" key="3">
    <source>
        <dbReference type="EMBL" id="MBB5493614.1"/>
    </source>
</evidence>
<proteinExistence type="predicted"/>
<reference evidence="3 4" key="1">
    <citation type="submission" date="2020-08" db="EMBL/GenBank/DDBJ databases">
        <title>Sequencing the genomes of 1000 actinobacteria strains.</title>
        <authorList>
            <person name="Klenk H.-P."/>
        </authorList>
    </citation>
    <scope>NUCLEOTIDE SEQUENCE [LARGE SCALE GENOMIC DNA]</scope>
    <source>
        <strain evidence="3 4">DSM 44598</strain>
    </source>
</reference>
<keyword evidence="1" id="KW-0812">Transmembrane</keyword>
<feature type="transmembrane region" description="Helical" evidence="1">
    <location>
        <begin position="355"/>
        <end position="374"/>
    </location>
</feature>
<feature type="transmembrane region" description="Helical" evidence="1">
    <location>
        <begin position="419"/>
        <end position="437"/>
    </location>
</feature>
<name>A0A840WBU0_9ACTN</name>
<evidence type="ECO:0000259" key="2">
    <source>
        <dbReference type="Pfam" id="PF01757"/>
    </source>
</evidence>
<accession>A0A840WBU0</accession>
<dbReference type="Proteomes" id="UP000579647">
    <property type="component" value="Unassembled WGS sequence"/>
</dbReference>
<feature type="transmembrane region" description="Helical" evidence="1">
    <location>
        <begin position="322"/>
        <end position="343"/>
    </location>
</feature>
<comment type="caution">
    <text evidence="3">The sequence shown here is derived from an EMBL/GenBank/DDBJ whole genome shotgun (WGS) entry which is preliminary data.</text>
</comment>
<organism evidence="3 4">
    <name type="scientific">Nocardiopsis metallicus</name>
    <dbReference type="NCBI Taxonomy" id="179819"/>
    <lineage>
        <taxon>Bacteria</taxon>
        <taxon>Bacillati</taxon>
        <taxon>Actinomycetota</taxon>
        <taxon>Actinomycetes</taxon>
        <taxon>Streptosporangiales</taxon>
        <taxon>Nocardiopsidaceae</taxon>
        <taxon>Nocardiopsis</taxon>
    </lineage>
</organism>
<evidence type="ECO:0000313" key="4">
    <source>
        <dbReference type="Proteomes" id="UP000579647"/>
    </source>
</evidence>
<keyword evidence="1" id="KW-0472">Membrane</keyword>
<feature type="transmembrane region" description="Helical" evidence="1">
    <location>
        <begin position="123"/>
        <end position="145"/>
    </location>
</feature>
<sequence>MTLTVEPTGGDRPPTTALVKAPVRAVPKPVVGRDRFLDALRLFVMVLVVVQHWWLPVLTVQPEGELAATSVLSTPGGFALTWVSQVMPLIFFVGGAANLISWRSASARGEKASVWWAKRLRRLAWPVVPLAVVWILASHIAVLGGTPVQPVLIGAGAAGMVLWFLAAYVLVVVATPVLVAAQERFGWWVPAALLTGAALVDLSRYGFGVDAFGFLNVAFVWLAVHQLGFHYATGTIRRAHTGWMIAVGAAVAVVLVYAGPYSLNMTGVFAAETSNVAPPTLVLAALGAVQVGIAVLLRDRIAAWSDRPGPARMLDRVSPQLMTVYLWHMLPITIVAGVVVYGLGIDTPDPMTGLWLLWGVLGVAVLLPLLLPLAHWAVRFENPPKVLRGDPGPIRVLAAAALIGGGLLALTVAGLGFGLAPVLGLVAVVSGLLLTAAPRLRPERVDGSAGGSAEGSSWVHLLSSFVARIGGRSA</sequence>
<gene>
    <name evidence="3" type="ORF">HNR07_004751</name>
</gene>
<protein>
    <recommendedName>
        <fullName evidence="2">Acyltransferase 3 domain-containing protein</fullName>
    </recommendedName>
</protein>
<keyword evidence="1" id="KW-1133">Transmembrane helix</keyword>
<feature type="transmembrane region" description="Helical" evidence="1">
    <location>
        <begin position="394"/>
        <end position="413"/>
    </location>
</feature>
<feature type="transmembrane region" description="Helical" evidence="1">
    <location>
        <begin position="39"/>
        <end position="59"/>
    </location>
</feature>
<dbReference type="RefSeq" id="WP_184366784.1">
    <property type="nucleotide sequence ID" value="NZ_BAAAKM010000155.1"/>
</dbReference>
<feature type="transmembrane region" description="Helical" evidence="1">
    <location>
        <begin position="279"/>
        <end position="297"/>
    </location>
</feature>
<dbReference type="GO" id="GO:0016747">
    <property type="term" value="F:acyltransferase activity, transferring groups other than amino-acyl groups"/>
    <property type="evidence" value="ECO:0007669"/>
    <property type="project" value="InterPro"/>
</dbReference>
<feature type="transmembrane region" description="Helical" evidence="1">
    <location>
        <begin position="79"/>
        <end position="102"/>
    </location>
</feature>
<evidence type="ECO:0000256" key="1">
    <source>
        <dbReference type="SAM" id="Phobius"/>
    </source>
</evidence>